<protein>
    <recommendedName>
        <fullName evidence="3">Monooxygenase</fullName>
    </recommendedName>
</protein>
<dbReference type="InterPro" id="IPR049574">
    <property type="entry name" value="CrtA-like"/>
</dbReference>
<gene>
    <name evidence="1" type="ORF">GCM10020369_13510</name>
</gene>
<dbReference type="RefSeq" id="WP_345727104.1">
    <property type="nucleotide sequence ID" value="NZ_BAAAYN010000007.1"/>
</dbReference>
<accession>A0ABP6SSB7</accession>
<name>A0ABP6SSB7_9ACTN</name>
<evidence type="ECO:0008006" key="3">
    <source>
        <dbReference type="Google" id="ProtNLM"/>
    </source>
</evidence>
<dbReference type="Proteomes" id="UP001501676">
    <property type="component" value="Unassembled WGS sequence"/>
</dbReference>
<dbReference type="EMBL" id="BAAAYN010000007">
    <property type="protein sequence ID" value="GAA3384306.1"/>
    <property type="molecule type" value="Genomic_DNA"/>
</dbReference>
<evidence type="ECO:0000313" key="2">
    <source>
        <dbReference type="Proteomes" id="UP001501676"/>
    </source>
</evidence>
<comment type="caution">
    <text evidence="1">The sequence shown here is derived from an EMBL/GenBank/DDBJ whole genome shotgun (WGS) entry which is preliminary data.</text>
</comment>
<evidence type="ECO:0000313" key="1">
    <source>
        <dbReference type="EMBL" id="GAA3384306.1"/>
    </source>
</evidence>
<keyword evidence="2" id="KW-1185">Reference proteome</keyword>
<dbReference type="CDD" id="cd21650">
    <property type="entry name" value="CrtA-like"/>
    <property type="match status" value="1"/>
</dbReference>
<proteinExistence type="predicted"/>
<organism evidence="1 2">
    <name type="scientific">Cryptosporangium minutisporangium</name>
    <dbReference type="NCBI Taxonomy" id="113569"/>
    <lineage>
        <taxon>Bacteria</taxon>
        <taxon>Bacillati</taxon>
        <taxon>Actinomycetota</taxon>
        <taxon>Actinomycetes</taxon>
        <taxon>Cryptosporangiales</taxon>
        <taxon>Cryptosporangiaceae</taxon>
        <taxon>Cryptosporangium</taxon>
    </lineage>
</organism>
<sequence>MSAAPESGHVAPGTPATAPSVVTVHVWRVPNRKVPAALTRMATDRVRLRSTAGLQFARLLGTGRGTTFAIRDADLQRWALLASWDTEADAAAFERSTIVRGWGRLAEERWRLELVPLSAHGRWAGQEPFGTPVPRRWDGPVAAVTRARLSARKAVTFWQAVPPVASALQQHRAEGGLLAAFGVGEAPAGWQGTLSVWRSADDLRAFAYQGAAHVAAIRRTKETGWYAEELFARFGVARADGSLDGRDPLT</sequence>
<reference evidence="2" key="1">
    <citation type="journal article" date="2019" name="Int. J. Syst. Evol. Microbiol.">
        <title>The Global Catalogue of Microorganisms (GCM) 10K type strain sequencing project: providing services to taxonomists for standard genome sequencing and annotation.</title>
        <authorList>
            <consortium name="The Broad Institute Genomics Platform"/>
            <consortium name="The Broad Institute Genome Sequencing Center for Infectious Disease"/>
            <person name="Wu L."/>
            <person name="Ma J."/>
        </authorList>
    </citation>
    <scope>NUCLEOTIDE SEQUENCE [LARGE SCALE GENOMIC DNA]</scope>
    <source>
        <strain evidence="2">JCM 9458</strain>
    </source>
</reference>